<dbReference type="Proteomes" id="UP000036681">
    <property type="component" value="Unplaced"/>
</dbReference>
<proteinExistence type="predicted"/>
<name>A0A9J2Q3C7_ASCLU</name>
<accession>A0A9J2Q3C7</accession>
<evidence type="ECO:0000313" key="1">
    <source>
        <dbReference type="Proteomes" id="UP000036681"/>
    </source>
</evidence>
<keyword evidence="1" id="KW-1185">Reference proteome</keyword>
<sequence length="56" mass="6344">MSLMITAIRANTEEIHRKFLNSGLTTPKKNAAAFVFSSRTITTVNYRMVHTVLLFT</sequence>
<dbReference type="AlphaFoldDB" id="A0A9J2Q3C7"/>
<evidence type="ECO:0000313" key="2">
    <source>
        <dbReference type="WBParaSite" id="ALUE_0001671801-mRNA-1"/>
    </source>
</evidence>
<dbReference type="WBParaSite" id="ALUE_0001671801-mRNA-1">
    <property type="protein sequence ID" value="ALUE_0001671801-mRNA-1"/>
    <property type="gene ID" value="ALUE_0001671801"/>
</dbReference>
<organism evidence="1 2">
    <name type="scientific">Ascaris lumbricoides</name>
    <name type="common">Giant roundworm</name>
    <dbReference type="NCBI Taxonomy" id="6252"/>
    <lineage>
        <taxon>Eukaryota</taxon>
        <taxon>Metazoa</taxon>
        <taxon>Ecdysozoa</taxon>
        <taxon>Nematoda</taxon>
        <taxon>Chromadorea</taxon>
        <taxon>Rhabditida</taxon>
        <taxon>Spirurina</taxon>
        <taxon>Ascaridomorpha</taxon>
        <taxon>Ascaridoidea</taxon>
        <taxon>Ascarididae</taxon>
        <taxon>Ascaris</taxon>
    </lineage>
</organism>
<protein>
    <submittedName>
        <fullName evidence="2">Uncharacterized protein</fullName>
    </submittedName>
</protein>
<reference evidence="2" key="1">
    <citation type="submission" date="2023-03" db="UniProtKB">
        <authorList>
            <consortium name="WormBaseParasite"/>
        </authorList>
    </citation>
    <scope>IDENTIFICATION</scope>
</reference>